<evidence type="ECO:0000256" key="9">
    <source>
        <dbReference type="RuleBase" id="RU369079"/>
    </source>
</evidence>
<reference evidence="11 12" key="1">
    <citation type="submission" date="2024-05" db="EMBL/GenBank/DDBJ databases">
        <authorList>
            <person name="Jiang F."/>
        </authorList>
    </citation>
    <scope>NUCLEOTIDE SEQUENCE [LARGE SCALE GENOMIC DNA]</scope>
    <source>
        <strain evidence="11 12">LZ166</strain>
    </source>
</reference>
<proteinExistence type="inferred from homology"/>
<keyword evidence="4 9" id="KW-0997">Cell inner membrane</keyword>
<evidence type="ECO:0000256" key="5">
    <source>
        <dbReference type="ARBA" id="ARBA00022692"/>
    </source>
</evidence>
<keyword evidence="6 9" id="KW-1133">Transmembrane helix</keyword>
<dbReference type="Pfam" id="PF04290">
    <property type="entry name" value="DctQ"/>
    <property type="match status" value="1"/>
</dbReference>
<organism evidence="11 12">
    <name type="scientific">Aquibium pacificus</name>
    <dbReference type="NCBI Taxonomy" id="3153579"/>
    <lineage>
        <taxon>Bacteria</taxon>
        <taxon>Pseudomonadati</taxon>
        <taxon>Pseudomonadota</taxon>
        <taxon>Alphaproteobacteria</taxon>
        <taxon>Hyphomicrobiales</taxon>
        <taxon>Phyllobacteriaceae</taxon>
        <taxon>Aquibium</taxon>
    </lineage>
</organism>
<comment type="subcellular location">
    <subcellularLocation>
        <location evidence="1 9">Cell inner membrane</location>
        <topology evidence="1 9">Multi-pass membrane protein</topology>
    </subcellularLocation>
</comment>
<accession>A0ABV3SRW3</accession>
<evidence type="ECO:0000256" key="4">
    <source>
        <dbReference type="ARBA" id="ARBA00022519"/>
    </source>
</evidence>
<sequence>MSRRRPSTTDCLGGIRRRDSSIGKPEMRLLTIVDRITSGAALLGICGVPPLIAIMVFEVFSRYVLNAPTIWVFELSWMLMGFIFIMGVPYAMKRRDHVSVDLIYGALSLRKRAAIDAIGFALLLPCIAWLAYKMAMFAYAAFISGEVSGVSAWTPVLWPFRTALAAGLTVFALQIFAELIRALRTALVGAERAPSR</sequence>
<evidence type="ECO:0000256" key="8">
    <source>
        <dbReference type="ARBA" id="ARBA00038436"/>
    </source>
</evidence>
<dbReference type="InterPro" id="IPR055348">
    <property type="entry name" value="DctQ"/>
</dbReference>
<name>A0ABV3SRW3_9HYPH</name>
<keyword evidence="7 9" id="KW-0472">Membrane</keyword>
<feature type="transmembrane region" description="Helical" evidence="9">
    <location>
        <begin position="113"/>
        <end position="132"/>
    </location>
</feature>
<feature type="domain" description="Tripartite ATP-independent periplasmic transporters DctQ component" evidence="10">
    <location>
        <begin position="51"/>
        <end position="184"/>
    </location>
</feature>
<evidence type="ECO:0000256" key="3">
    <source>
        <dbReference type="ARBA" id="ARBA00022475"/>
    </source>
</evidence>
<evidence type="ECO:0000256" key="1">
    <source>
        <dbReference type="ARBA" id="ARBA00004429"/>
    </source>
</evidence>
<dbReference type="InterPro" id="IPR007387">
    <property type="entry name" value="TRAP_DctQ"/>
</dbReference>
<keyword evidence="12" id="KW-1185">Reference proteome</keyword>
<protein>
    <recommendedName>
        <fullName evidence="9">TRAP transporter small permease protein</fullName>
    </recommendedName>
</protein>
<evidence type="ECO:0000313" key="11">
    <source>
        <dbReference type="EMBL" id="MEX0409547.1"/>
    </source>
</evidence>
<dbReference type="RefSeq" id="WP_367957413.1">
    <property type="nucleotide sequence ID" value="NZ_JBDPGJ010000010.1"/>
</dbReference>
<keyword evidence="3" id="KW-1003">Cell membrane</keyword>
<feature type="transmembrane region" description="Helical" evidence="9">
    <location>
        <begin position="158"/>
        <end position="177"/>
    </location>
</feature>
<dbReference type="Proteomes" id="UP001556692">
    <property type="component" value="Unassembled WGS sequence"/>
</dbReference>
<evidence type="ECO:0000313" key="12">
    <source>
        <dbReference type="Proteomes" id="UP001556692"/>
    </source>
</evidence>
<feature type="transmembrane region" description="Helical" evidence="9">
    <location>
        <begin position="69"/>
        <end position="92"/>
    </location>
</feature>
<comment type="function">
    <text evidence="9">Part of the tripartite ATP-independent periplasmic (TRAP) transport system.</text>
</comment>
<dbReference type="PANTHER" id="PTHR35011">
    <property type="entry name" value="2,3-DIKETO-L-GULONATE TRAP TRANSPORTER SMALL PERMEASE PROTEIN YIAM"/>
    <property type="match status" value="1"/>
</dbReference>
<dbReference type="EMBL" id="JBDPGJ010000010">
    <property type="protein sequence ID" value="MEX0409547.1"/>
    <property type="molecule type" value="Genomic_DNA"/>
</dbReference>
<comment type="caution">
    <text evidence="11">The sequence shown here is derived from an EMBL/GenBank/DDBJ whole genome shotgun (WGS) entry which is preliminary data.</text>
</comment>
<keyword evidence="2 9" id="KW-0813">Transport</keyword>
<evidence type="ECO:0000256" key="7">
    <source>
        <dbReference type="ARBA" id="ARBA00023136"/>
    </source>
</evidence>
<comment type="similarity">
    <text evidence="8 9">Belongs to the TRAP transporter small permease family.</text>
</comment>
<comment type="subunit">
    <text evidence="9">The complex comprises the extracytoplasmic solute receptor protein and the two transmembrane proteins.</text>
</comment>
<feature type="transmembrane region" description="Helical" evidence="9">
    <location>
        <begin position="36"/>
        <end position="57"/>
    </location>
</feature>
<evidence type="ECO:0000256" key="6">
    <source>
        <dbReference type="ARBA" id="ARBA00022989"/>
    </source>
</evidence>
<gene>
    <name evidence="11" type="ORF">ABGN05_28290</name>
</gene>
<dbReference type="PANTHER" id="PTHR35011:SF10">
    <property type="entry name" value="TRAP TRANSPORTER SMALL PERMEASE PROTEIN"/>
    <property type="match status" value="1"/>
</dbReference>
<keyword evidence="5 9" id="KW-0812">Transmembrane</keyword>
<evidence type="ECO:0000256" key="2">
    <source>
        <dbReference type="ARBA" id="ARBA00022448"/>
    </source>
</evidence>
<evidence type="ECO:0000259" key="10">
    <source>
        <dbReference type="Pfam" id="PF04290"/>
    </source>
</evidence>